<name>A0ABW0VZ31_9BACL</name>
<evidence type="ECO:0000256" key="6">
    <source>
        <dbReference type="ARBA" id="ARBA00022630"/>
    </source>
</evidence>
<dbReference type="NCBIfam" id="TIGR01350">
    <property type="entry name" value="lipoamide_DH"/>
    <property type="match status" value="1"/>
</dbReference>
<keyword evidence="7 13" id="KW-0274">FAD</keyword>
<dbReference type="Pfam" id="PF02852">
    <property type="entry name" value="Pyr_redox_dim"/>
    <property type="match status" value="1"/>
</dbReference>
<feature type="domain" description="FAD/NAD(P)-binding" evidence="15">
    <location>
        <begin position="7"/>
        <end position="337"/>
    </location>
</feature>
<dbReference type="Pfam" id="PF07992">
    <property type="entry name" value="Pyr_redox_2"/>
    <property type="match status" value="1"/>
</dbReference>
<dbReference type="RefSeq" id="WP_379189484.1">
    <property type="nucleotide sequence ID" value="NZ_JBHSOW010000063.1"/>
</dbReference>
<dbReference type="SUPFAM" id="SSF55424">
    <property type="entry name" value="FAD/NAD-linked reductases, dimerisation (C-terminal) domain"/>
    <property type="match status" value="1"/>
</dbReference>
<evidence type="ECO:0000256" key="1">
    <source>
        <dbReference type="ARBA" id="ARBA00004496"/>
    </source>
</evidence>
<comment type="subcellular location">
    <subcellularLocation>
        <location evidence="1">Cytoplasm</location>
    </subcellularLocation>
</comment>
<feature type="domain" description="Pyridine nucleotide-disulphide oxidoreductase dimerisation" evidence="14">
    <location>
        <begin position="357"/>
        <end position="465"/>
    </location>
</feature>
<dbReference type="InterPro" id="IPR023753">
    <property type="entry name" value="FAD/NAD-binding_dom"/>
</dbReference>
<evidence type="ECO:0000256" key="3">
    <source>
        <dbReference type="ARBA" id="ARBA00012608"/>
    </source>
</evidence>
<gene>
    <name evidence="16" type="primary">lpdA</name>
    <name evidence="16" type="ORF">ACFPYJ_17630</name>
</gene>
<keyword evidence="6 13" id="KW-0285">Flavoprotein</keyword>
<evidence type="ECO:0000313" key="16">
    <source>
        <dbReference type="EMBL" id="MFC5650900.1"/>
    </source>
</evidence>
<dbReference type="GO" id="GO:0004148">
    <property type="term" value="F:dihydrolipoyl dehydrogenase (NADH) activity"/>
    <property type="evidence" value="ECO:0007669"/>
    <property type="project" value="UniProtKB-EC"/>
</dbReference>
<keyword evidence="10" id="KW-1015">Disulfide bond</keyword>
<comment type="caution">
    <text evidence="16">The sequence shown here is derived from an EMBL/GenBank/DDBJ whole genome shotgun (WGS) entry which is preliminary data.</text>
</comment>
<dbReference type="InterPro" id="IPR050151">
    <property type="entry name" value="Class-I_Pyr_Nuc-Dis_Oxidored"/>
</dbReference>
<keyword evidence="5" id="KW-0963">Cytoplasm</keyword>
<proteinExistence type="inferred from homology"/>
<dbReference type="PRINTS" id="PR00368">
    <property type="entry name" value="FADPNR"/>
</dbReference>
<dbReference type="EMBL" id="JBHSOW010000063">
    <property type="protein sequence ID" value="MFC5650900.1"/>
    <property type="molecule type" value="Genomic_DNA"/>
</dbReference>
<evidence type="ECO:0000259" key="14">
    <source>
        <dbReference type="Pfam" id="PF02852"/>
    </source>
</evidence>
<evidence type="ECO:0000259" key="15">
    <source>
        <dbReference type="Pfam" id="PF07992"/>
    </source>
</evidence>
<dbReference type="PIRSF" id="PIRSF000350">
    <property type="entry name" value="Mercury_reductase_MerA"/>
    <property type="match status" value="1"/>
</dbReference>
<dbReference type="PANTHER" id="PTHR22912">
    <property type="entry name" value="DISULFIDE OXIDOREDUCTASE"/>
    <property type="match status" value="1"/>
</dbReference>
<comment type="miscellaneous">
    <text evidence="13">The active site is a redox-active disulfide bond.</text>
</comment>
<dbReference type="InterPro" id="IPR004099">
    <property type="entry name" value="Pyr_nucl-diS_OxRdtase_dimer"/>
</dbReference>
<dbReference type="Proteomes" id="UP001596047">
    <property type="component" value="Unassembled WGS sequence"/>
</dbReference>
<dbReference type="InterPro" id="IPR012999">
    <property type="entry name" value="Pyr_OxRdtase_I_AS"/>
</dbReference>
<reference evidence="17" key="1">
    <citation type="journal article" date="2019" name="Int. J. Syst. Evol. Microbiol.">
        <title>The Global Catalogue of Microorganisms (GCM) 10K type strain sequencing project: providing services to taxonomists for standard genome sequencing and annotation.</title>
        <authorList>
            <consortium name="The Broad Institute Genomics Platform"/>
            <consortium name="The Broad Institute Genome Sequencing Center for Infectious Disease"/>
            <person name="Wu L."/>
            <person name="Ma J."/>
        </authorList>
    </citation>
    <scope>NUCLEOTIDE SEQUENCE [LARGE SCALE GENOMIC DNA]</scope>
    <source>
        <strain evidence="17">CGMCC 1.3240</strain>
    </source>
</reference>
<dbReference type="EC" id="1.8.1.4" evidence="3 13"/>
<sequence length="476" mass="50509">MTTIPCDVAIIGGGIAGYTAAIKAAQAGKKVIIIEKEKLGGTCLHKGCIPSKALLRSAEVFAALKNASTYGIKVAEGAVALDFEGVQNRKTQTVEQLYKGLQYLMRKHDITIMTGNGRVIGPSIFSPRSGSVAVELPDGEMETIVPANLIIATGSRPRVLQGLEPDGQYIMSSDDALRMEELPASILIVGGGVIGVEWASMLIDFGVQVTLVETASRLLPGEDAESSAELSKQLRRRGVRILTGIQLRVDSFFKQDGQITIEADTADGSVILNAERMLISVGRQANVENIGLENTDVRVDKGNIRVNSFYQTTEPHIYAVGDVNGGLQLAHAAAHEAIIAIQHLIGGKPHPLDGAHVPRAIYSHPEVASIGLTEDEARKRGHDIKIGKVPFQAIGKALVLGQPEGFAKVIADAKTSDVLGVHLIGPHATDLLSEASLAMLLNAAPWEVGQLIHPHPTLSEVIGEAMLAVDGQSTVF</sequence>
<accession>A0ABW0VZ31</accession>
<evidence type="ECO:0000256" key="11">
    <source>
        <dbReference type="ARBA" id="ARBA00023284"/>
    </source>
</evidence>
<keyword evidence="17" id="KW-1185">Reference proteome</keyword>
<organism evidence="16 17">
    <name type="scientific">Paenibacillus solisilvae</name>
    <dbReference type="NCBI Taxonomy" id="2486751"/>
    <lineage>
        <taxon>Bacteria</taxon>
        <taxon>Bacillati</taxon>
        <taxon>Bacillota</taxon>
        <taxon>Bacilli</taxon>
        <taxon>Bacillales</taxon>
        <taxon>Paenibacillaceae</taxon>
        <taxon>Paenibacillus</taxon>
    </lineage>
</organism>
<dbReference type="SUPFAM" id="SSF51905">
    <property type="entry name" value="FAD/NAD(P)-binding domain"/>
    <property type="match status" value="1"/>
</dbReference>
<evidence type="ECO:0000256" key="4">
    <source>
        <dbReference type="ARBA" id="ARBA00016961"/>
    </source>
</evidence>
<evidence type="ECO:0000256" key="2">
    <source>
        <dbReference type="ARBA" id="ARBA00007532"/>
    </source>
</evidence>
<evidence type="ECO:0000256" key="8">
    <source>
        <dbReference type="ARBA" id="ARBA00023002"/>
    </source>
</evidence>
<keyword evidence="8 13" id="KW-0560">Oxidoreductase</keyword>
<evidence type="ECO:0000256" key="10">
    <source>
        <dbReference type="ARBA" id="ARBA00023157"/>
    </source>
</evidence>
<dbReference type="PANTHER" id="PTHR22912:SF217">
    <property type="entry name" value="DIHYDROLIPOYL DEHYDROGENASE"/>
    <property type="match status" value="1"/>
</dbReference>
<dbReference type="InterPro" id="IPR016156">
    <property type="entry name" value="FAD/NAD-linked_Rdtase_dimer_sf"/>
</dbReference>
<keyword evidence="11 13" id="KW-0676">Redox-active center</keyword>
<dbReference type="InterPro" id="IPR006258">
    <property type="entry name" value="Lipoamide_DH"/>
</dbReference>
<dbReference type="PROSITE" id="PS00076">
    <property type="entry name" value="PYRIDINE_REDOX_1"/>
    <property type="match status" value="1"/>
</dbReference>
<dbReference type="Gene3D" id="3.50.50.60">
    <property type="entry name" value="FAD/NAD(P)-binding domain"/>
    <property type="match status" value="2"/>
</dbReference>
<dbReference type="InterPro" id="IPR001100">
    <property type="entry name" value="Pyr_nuc-diS_OxRdtase"/>
</dbReference>
<evidence type="ECO:0000256" key="5">
    <source>
        <dbReference type="ARBA" id="ARBA00022490"/>
    </source>
</evidence>
<dbReference type="PRINTS" id="PR00411">
    <property type="entry name" value="PNDRDTASEI"/>
</dbReference>
<protein>
    <recommendedName>
        <fullName evidence="4 13">Dihydrolipoyl dehydrogenase</fullName>
        <ecNumber evidence="3 13">1.8.1.4</ecNumber>
    </recommendedName>
</protein>
<evidence type="ECO:0000256" key="7">
    <source>
        <dbReference type="ARBA" id="ARBA00022827"/>
    </source>
</evidence>
<evidence type="ECO:0000256" key="13">
    <source>
        <dbReference type="RuleBase" id="RU003692"/>
    </source>
</evidence>
<comment type="catalytic activity">
    <reaction evidence="12 13">
        <text>N(6)-[(R)-dihydrolipoyl]-L-lysyl-[protein] + NAD(+) = N(6)-[(R)-lipoyl]-L-lysyl-[protein] + NADH + H(+)</text>
        <dbReference type="Rhea" id="RHEA:15045"/>
        <dbReference type="Rhea" id="RHEA-COMP:10474"/>
        <dbReference type="Rhea" id="RHEA-COMP:10475"/>
        <dbReference type="ChEBI" id="CHEBI:15378"/>
        <dbReference type="ChEBI" id="CHEBI:57540"/>
        <dbReference type="ChEBI" id="CHEBI:57945"/>
        <dbReference type="ChEBI" id="CHEBI:83099"/>
        <dbReference type="ChEBI" id="CHEBI:83100"/>
        <dbReference type="EC" id="1.8.1.4"/>
    </reaction>
</comment>
<comment type="cofactor">
    <cofactor evidence="13">
        <name>FAD</name>
        <dbReference type="ChEBI" id="CHEBI:57692"/>
    </cofactor>
    <text evidence="13">Binds 1 FAD per subunit.</text>
</comment>
<evidence type="ECO:0000256" key="12">
    <source>
        <dbReference type="ARBA" id="ARBA00049187"/>
    </source>
</evidence>
<evidence type="ECO:0000313" key="17">
    <source>
        <dbReference type="Proteomes" id="UP001596047"/>
    </source>
</evidence>
<evidence type="ECO:0000256" key="9">
    <source>
        <dbReference type="ARBA" id="ARBA00023027"/>
    </source>
</evidence>
<dbReference type="InterPro" id="IPR036188">
    <property type="entry name" value="FAD/NAD-bd_sf"/>
</dbReference>
<comment type="similarity">
    <text evidence="2 13">Belongs to the class-I pyridine nucleotide-disulfide oxidoreductase family.</text>
</comment>
<keyword evidence="9 13" id="KW-0520">NAD</keyword>
<dbReference type="Gene3D" id="3.30.390.30">
    <property type="match status" value="1"/>
</dbReference>